<feature type="compositionally biased region" description="Polar residues" evidence="1">
    <location>
        <begin position="125"/>
        <end position="138"/>
    </location>
</feature>
<feature type="region of interest" description="Disordered" evidence="1">
    <location>
        <begin position="108"/>
        <end position="154"/>
    </location>
</feature>
<organism evidence="2 3">
    <name type="scientific">Rhizoctonia solani AG-3 Rhs1AP</name>
    <dbReference type="NCBI Taxonomy" id="1086054"/>
    <lineage>
        <taxon>Eukaryota</taxon>
        <taxon>Fungi</taxon>
        <taxon>Dikarya</taxon>
        <taxon>Basidiomycota</taxon>
        <taxon>Agaricomycotina</taxon>
        <taxon>Agaricomycetes</taxon>
        <taxon>Cantharellales</taxon>
        <taxon>Ceratobasidiaceae</taxon>
        <taxon>Rhizoctonia</taxon>
    </lineage>
</organism>
<dbReference type="Proteomes" id="UP000030108">
    <property type="component" value="Unassembled WGS sequence"/>
</dbReference>
<dbReference type="OrthoDB" id="2507488at2759"/>
<evidence type="ECO:0000256" key="1">
    <source>
        <dbReference type="SAM" id="MobiDB-lite"/>
    </source>
</evidence>
<accession>A0A0A1UJU8</accession>
<gene>
    <name evidence="2" type="ORF">RSOL_296870</name>
</gene>
<evidence type="ECO:0000313" key="2">
    <source>
        <dbReference type="EMBL" id="EUC59115.1"/>
    </source>
</evidence>
<name>A0A0A1UJU8_9AGAM</name>
<dbReference type="EMBL" id="JATN01000321">
    <property type="protein sequence ID" value="EUC59115.1"/>
    <property type="molecule type" value="Genomic_DNA"/>
</dbReference>
<protein>
    <submittedName>
        <fullName evidence="2">Uncharacterized protein</fullName>
    </submittedName>
</protein>
<feature type="compositionally biased region" description="Acidic residues" evidence="1">
    <location>
        <begin position="281"/>
        <end position="296"/>
    </location>
</feature>
<sequence length="327" mass="35971">MMATAIRGNIDPLVLELALTLPFPRPPTQPLIRAWSYGPKLRQRPRRRVATPSSREPCFSRKFTFSFPSPIGKRYTIAKKVAAGLHLRFQAELTRQATTASEMTLITTSKSSNITSPEKKKDDFGSTQVSSIAPSTDNLSKKPNKLKKKKRSVLANASNPHHLLNYVPSRVSHVGSHQILASHGPVNNPLGPLALKFLSSTLPPRSKGRIPTAESWGSSLIRPETEWICPFCEYGLFYSDEAAMQRAVRNRRRILVRRRNARERAAAAASGAIASRSRDTSDDEGESESEEDEDSFGEGSDIAPDAPLPREVGTIGTRQDRGPHPGG</sequence>
<proteinExistence type="predicted"/>
<reference evidence="3" key="1">
    <citation type="journal article" date="2014" name="Genome Announc.">
        <title>Draft genome sequence of the plant-pathogenic soil fungus Rhizoctonia solani anastomosis group 3 strain Rhs1AP.</title>
        <authorList>
            <person name="Cubeta M.A."/>
            <person name="Thomas E."/>
            <person name="Dean R.A."/>
            <person name="Jabaji S."/>
            <person name="Neate S.M."/>
            <person name="Tavantzis S."/>
            <person name="Toda T."/>
            <person name="Vilgalys R."/>
            <person name="Bharathan N."/>
            <person name="Fedorova-Abrams N."/>
            <person name="Pakala S.B."/>
            <person name="Pakala S.M."/>
            <person name="Zafar N."/>
            <person name="Joardar V."/>
            <person name="Losada L."/>
            <person name="Nierman W.C."/>
        </authorList>
    </citation>
    <scope>NUCLEOTIDE SEQUENCE [LARGE SCALE GENOMIC DNA]</scope>
    <source>
        <strain evidence="3">AG-3</strain>
    </source>
</reference>
<comment type="caution">
    <text evidence="2">The sequence shown here is derived from an EMBL/GenBank/DDBJ whole genome shotgun (WGS) entry which is preliminary data.</text>
</comment>
<feature type="compositionally biased region" description="Basic residues" evidence="1">
    <location>
        <begin position="142"/>
        <end position="152"/>
    </location>
</feature>
<feature type="compositionally biased region" description="Low complexity" evidence="1">
    <location>
        <begin position="266"/>
        <end position="275"/>
    </location>
</feature>
<dbReference type="AlphaFoldDB" id="A0A0A1UJU8"/>
<feature type="compositionally biased region" description="Basic and acidic residues" evidence="1">
    <location>
        <begin position="318"/>
        <end position="327"/>
    </location>
</feature>
<evidence type="ECO:0000313" key="3">
    <source>
        <dbReference type="Proteomes" id="UP000030108"/>
    </source>
</evidence>
<feature type="region of interest" description="Disordered" evidence="1">
    <location>
        <begin position="266"/>
        <end position="327"/>
    </location>
</feature>